<feature type="binding site" evidence="10">
    <location>
        <position position="664"/>
    </location>
    <ligand>
        <name>Mg(2+)</name>
        <dbReference type="ChEBI" id="CHEBI:18420"/>
    </ligand>
</feature>
<keyword evidence="10" id="KW-0963">Cytoplasm</keyword>
<dbReference type="CDD" id="cd01740">
    <property type="entry name" value="GATase1_FGAR_AT"/>
    <property type="match status" value="1"/>
</dbReference>
<protein>
    <recommendedName>
        <fullName evidence="10">Phosphoribosylformylglycinamidine synthase</fullName>
        <shortName evidence="10">FGAM synthase</shortName>
        <shortName evidence="10">FGAMS</shortName>
        <ecNumber evidence="10">6.3.5.3</ecNumber>
    </recommendedName>
    <alternativeName>
        <fullName evidence="10">Formylglycinamide ribonucleotide amidotransferase</fullName>
        <shortName evidence="10">FGAR amidotransferase</shortName>
        <shortName evidence="10">FGAR-AT</shortName>
    </alternativeName>
</protein>
<feature type="binding site" evidence="10">
    <location>
        <position position="668"/>
    </location>
    <ligand>
        <name>Mg(2+)</name>
        <dbReference type="ChEBI" id="CHEBI:18420"/>
    </ligand>
</feature>
<evidence type="ECO:0000256" key="2">
    <source>
        <dbReference type="ARBA" id="ARBA00008608"/>
    </source>
</evidence>
<dbReference type="Proteomes" id="UP001168552">
    <property type="component" value="Unassembled WGS sequence"/>
</dbReference>
<keyword evidence="9 10" id="KW-0315">Glutamine amidotransferase</keyword>
<comment type="function">
    <text evidence="10">Phosphoribosylformylglycinamidine synthase involved in the purines biosynthetic pathway. Catalyzes the ATP-dependent conversion of formylglycinamide ribonucleotide (FGAR) and glutamine to yield formylglycinamidine ribonucleotide (FGAM) and glutamate.</text>
</comment>
<feature type="active site" evidence="10">
    <location>
        <position position="1191"/>
    </location>
</feature>
<comment type="catalytic activity">
    <reaction evidence="10">
        <text>N(2)-formyl-N(1)-(5-phospho-beta-D-ribosyl)glycinamide + L-glutamine + ATP + H2O = 2-formamido-N(1)-(5-O-phospho-beta-D-ribosyl)acetamidine + L-glutamate + ADP + phosphate + H(+)</text>
        <dbReference type="Rhea" id="RHEA:17129"/>
        <dbReference type="ChEBI" id="CHEBI:15377"/>
        <dbReference type="ChEBI" id="CHEBI:15378"/>
        <dbReference type="ChEBI" id="CHEBI:29985"/>
        <dbReference type="ChEBI" id="CHEBI:30616"/>
        <dbReference type="ChEBI" id="CHEBI:43474"/>
        <dbReference type="ChEBI" id="CHEBI:58359"/>
        <dbReference type="ChEBI" id="CHEBI:147286"/>
        <dbReference type="ChEBI" id="CHEBI:147287"/>
        <dbReference type="ChEBI" id="CHEBI:456216"/>
        <dbReference type="EC" id="6.3.5.3"/>
    </reaction>
</comment>
<comment type="subunit">
    <text evidence="10">Monomer.</text>
</comment>
<feature type="active site" description="Nucleophile" evidence="10">
    <location>
        <position position="1076"/>
    </location>
</feature>
<name>A0ABT8F390_9BACT</name>
<dbReference type="InterPro" id="IPR040707">
    <property type="entry name" value="FGAR-AT_N"/>
</dbReference>
<dbReference type="InterPro" id="IPR036604">
    <property type="entry name" value="PurS-like_sf"/>
</dbReference>
<dbReference type="PANTHER" id="PTHR10099">
    <property type="entry name" value="PHOSPHORIBOSYLFORMYLGLYCINAMIDINE SYNTHASE"/>
    <property type="match status" value="1"/>
</dbReference>
<evidence type="ECO:0000256" key="3">
    <source>
        <dbReference type="ARBA" id="ARBA00022598"/>
    </source>
</evidence>
<comment type="similarity">
    <text evidence="2 10">In the N-terminal section; belongs to the FGAMS family.</text>
</comment>
<dbReference type="RefSeq" id="WP_320003409.1">
    <property type="nucleotide sequence ID" value="NZ_JAUHJS010000002.1"/>
</dbReference>
<reference evidence="15" key="1">
    <citation type="submission" date="2023-06" db="EMBL/GenBank/DDBJ databases">
        <title>Cytophagales bacterium Strain LB-30, isolated from soil.</title>
        <authorList>
            <person name="Liu B."/>
        </authorList>
    </citation>
    <scope>NUCLEOTIDE SEQUENCE</scope>
    <source>
        <strain evidence="15">LB-30</strain>
    </source>
</reference>
<keyword evidence="8 10" id="KW-0460">Magnesium</keyword>
<dbReference type="NCBIfam" id="TIGR01735">
    <property type="entry name" value="FGAM_synt"/>
    <property type="match status" value="1"/>
</dbReference>
<comment type="pathway">
    <text evidence="1 10">Purine metabolism; IMP biosynthesis via de novo pathway; 5-amino-1-(5-phospho-D-ribosyl)imidazole from N(2)-formyl-N(1)-(5-phospho-D-ribosyl)glycinamide: step 1/2.</text>
</comment>
<feature type="domain" description="PurM-like C-terminal" evidence="11">
    <location>
        <begin position="781"/>
        <end position="907"/>
    </location>
</feature>
<evidence type="ECO:0000259" key="14">
    <source>
        <dbReference type="Pfam" id="PF22689"/>
    </source>
</evidence>
<dbReference type="Pfam" id="PF18076">
    <property type="entry name" value="FGAR-AT_N"/>
    <property type="match status" value="1"/>
</dbReference>
<feature type="active site" evidence="10">
    <location>
        <position position="1189"/>
    </location>
</feature>
<dbReference type="SUPFAM" id="SSF56042">
    <property type="entry name" value="PurM C-terminal domain-like"/>
    <property type="match status" value="2"/>
</dbReference>
<evidence type="ECO:0000313" key="15">
    <source>
        <dbReference type="EMBL" id="MDN4164885.1"/>
    </source>
</evidence>
<evidence type="ECO:0000256" key="8">
    <source>
        <dbReference type="ARBA" id="ARBA00022842"/>
    </source>
</evidence>
<dbReference type="InterPro" id="IPR036676">
    <property type="entry name" value="PurM-like_C_sf"/>
</dbReference>
<dbReference type="HAMAP" id="MF_00419">
    <property type="entry name" value="PurL_1"/>
    <property type="match status" value="1"/>
</dbReference>
<feature type="binding site" evidence="10">
    <location>
        <position position="830"/>
    </location>
    <ligand>
        <name>ATP</name>
        <dbReference type="ChEBI" id="CHEBI:30616"/>
    </ligand>
</feature>
<evidence type="ECO:0000256" key="6">
    <source>
        <dbReference type="ARBA" id="ARBA00022755"/>
    </source>
</evidence>
<evidence type="ECO:0000256" key="1">
    <source>
        <dbReference type="ARBA" id="ARBA00004920"/>
    </source>
</evidence>
<dbReference type="GO" id="GO:0004642">
    <property type="term" value="F:phosphoribosylformylglycinamidine synthase activity"/>
    <property type="evidence" value="ECO:0007669"/>
    <property type="project" value="UniProtKB-EC"/>
</dbReference>
<keyword evidence="5 10" id="KW-0547">Nucleotide-binding</keyword>
<evidence type="ECO:0000256" key="9">
    <source>
        <dbReference type="ARBA" id="ARBA00022962"/>
    </source>
</evidence>
<dbReference type="Gene3D" id="1.10.8.750">
    <property type="entry name" value="Phosphoribosylformylglycinamidine synthase, linker domain"/>
    <property type="match status" value="1"/>
</dbReference>
<comment type="caution">
    <text evidence="10">Lacks conserved residue(s) required for the propagation of feature annotation.</text>
</comment>
<dbReference type="Pfam" id="PF13507">
    <property type="entry name" value="GATase_5"/>
    <property type="match status" value="1"/>
</dbReference>
<dbReference type="CDD" id="cd02204">
    <property type="entry name" value="PurL_repeat2"/>
    <property type="match status" value="1"/>
</dbReference>
<dbReference type="Gene3D" id="3.40.50.880">
    <property type="match status" value="1"/>
</dbReference>
<evidence type="ECO:0000259" key="12">
    <source>
        <dbReference type="Pfam" id="PF18072"/>
    </source>
</evidence>
<dbReference type="SUPFAM" id="SSF82697">
    <property type="entry name" value="PurS-like"/>
    <property type="match status" value="1"/>
</dbReference>
<evidence type="ECO:0000259" key="13">
    <source>
        <dbReference type="Pfam" id="PF18076"/>
    </source>
</evidence>
<comment type="caution">
    <text evidence="15">The sequence shown here is derived from an EMBL/GenBank/DDBJ whole genome shotgun (WGS) entry which is preliminary data.</text>
</comment>
<dbReference type="PANTHER" id="PTHR10099:SF1">
    <property type="entry name" value="PHOSPHORIBOSYLFORMYLGLYCINAMIDINE SYNTHASE"/>
    <property type="match status" value="1"/>
</dbReference>
<dbReference type="InterPro" id="IPR036921">
    <property type="entry name" value="PurM-like_N_sf"/>
</dbReference>
<feature type="domain" description="PurM-like C-terminal" evidence="11">
    <location>
        <begin position="381"/>
        <end position="535"/>
    </location>
</feature>
<dbReference type="Pfam" id="PF18072">
    <property type="entry name" value="FGAR-AT_linker"/>
    <property type="match status" value="1"/>
</dbReference>
<dbReference type="SUPFAM" id="SSF52317">
    <property type="entry name" value="Class I glutamine amidotransferase-like"/>
    <property type="match status" value="1"/>
</dbReference>
<dbReference type="PROSITE" id="PS51273">
    <property type="entry name" value="GATASE_TYPE_1"/>
    <property type="match status" value="1"/>
</dbReference>
<gene>
    <name evidence="10 15" type="primary">purL</name>
    <name evidence="15" type="synonym">purI</name>
    <name evidence="15" type="ORF">QWY31_05195</name>
</gene>
<keyword evidence="16" id="KW-1185">Reference proteome</keyword>
<accession>A0ABT8F390</accession>
<sequence length="1228" mass="135350">MILFFQGIQHTIYAVGVHAPLAKTDIEKLTWLLGNAHYLGESAPKGTYVGPRKEMVTPWSTNAVEITQNMGIAGIFRMEEFKEEAHLGQKFDPMLQAKYAQLDGQLFTILHEPEAIQYIEDIASYNAQEGLALSEEEVKYLEGVSKELGRPLTDTEVFGFSQVNSEHCRHKIFNGQFIIDGETKEHSLFQLIKKTSQQNPNRLVSAYKDNVAFVQGPQVQQFAPATQDKADYFTTESFESVLSLKAETHNFPTTVEPFYGASTGSGGEIRDRMAGGTGSVPLAGTAVYMTSYSRLENTRNWENGFPARKWLYQTPMDILIKASNGASDFGNKFGQPLICGSVLTFEHQENGQRFGFDKVIMQAGGVGYGKKSYAQKKKPAQGDKIIIMGGDNYRIGMGGSAVSSVATGEFSGSIELNAIQRANPEMQKRVCNAIRAMVESKENPIVSIHDHGAGGHLNCLSELVEETGGTIDLNQLPVGDPTLSAKEILCNESQERMGLVMNEKDIAWMKRVAERERAPFYAVGDITNTHQFTFEDKKTGKNPVDFKVEHLFGKSPRTIMQDQTQTYRFAPLQYSTAKLSEYIEQVLQLEAVACKDWLTNKVDRSVTGKVAKQQTAGEIQLPLNNVAVMALDYQGEKGIATSIGHSPVSSLIHPAEGARLAITEALSNLVWAPLEQGLQGVSLSANWMWPAKNKGEDARLYQAVEAVSDFACALGINIPTGKDSLSMTQKYPQEAPVYAPGTVIISAIGEVTDLKKVVEPVLVNDTQTQLLYIDLGQGPWALGGSSFAQIINQIGTETPQATDATSLKNTFNALQNLIAEGRILAGHDVSSGGLITTLLEMCFANTQGGLALQLDGLGAKDSVEALLSERPALVVQVRDSSVLEKLQKQGIKAFAIGNPQAEREVRVLFKNETFSFAIDTLRDVWFKTSYLLDKEQSGAAFAESRFQQYKKQNLHYQFPEDFVGSFASLGINVNRKERSGTRAAIIREKGVNGDREMAWALHLAGFDVKDIHMTDLIAGREDLSDIQMIVFVGGFSNSDVLGSAKGWAGAFLYNEKAKKALDNFYARPDTLSLGVCNGCQLMVELGLIYPSHEQKPKMLHNASHKFESSFLNVTVQKNDSVMLGNLSGSRLGIWVAHGEGKFQLPYAEEQYNIVMKYSYEAYPGNPNGSDYTAAGICSDDGRHLALMPHLERSLYPWNWAHYPAERTDEVSPWVQAFTNAFQWVKQHN</sequence>
<feature type="domain" description="FGAR-AT PurM N-terminal-like" evidence="14">
    <location>
        <begin position="595"/>
        <end position="748"/>
    </location>
</feature>
<organism evidence="15 16">
    <name type="scientific">Shiella aurantiaca</name>
    <dbReference type="NCBI Taxonomy" id="3058365"/>
    <lineage>
        <taxon>Bacteria</taxon>
        <taxon>Pseudomonadati</taxon>
        <taxon>Bacteroidota</taxon>
        <taxon>Cytophagia</taxon>
        <taxon>Cytophagales</taxon>
        <taxon>Shiellaceae</taxon>
        <taxon>Shiella</taxon>
    </lineage>
</organism>
<keyword evidence="6 10" id="KW-0658">Purine biosynthesis</keyword>
<keyword evidence="7 10" id="KW-0067">ATP-binding</keyword>
<evidence type="ECO:0000256" key="5">
    <source>
        <dbReference type="ARBA" id="ARBA00022741"/>
    </source>
</evidence>
<evidence type="ECO:0000256" key="10">
    <source>
        <dbReference type="HAMAP-Rule" id="MF_00419"/>
    </source>
</evidence>
<dbReference type="InterPro" id="IPR055181">
    <property type="entry name" value="FGAR-AT_PurM_N-like"/>
</dbReference>
<dbReference type="EC" id="6.3.5.3" evidence="10"/>
<evidence type="ECO:0000313" key="16">
    <source>
        <dbReference type="Proteomes" id="UP001168552"/>
    </source>
</evidence>
<feature type="domain" description="Phosphoribosylformylglycinamidine synthase N-terminal" evidence="13">
    <location>
        <begin position="11"/>
        <end position="80"/>
    </location>
</feature>
<dbReference type="Gene3D" id="3.90.650.10">
    <property type="entry name" value="PurM-like C-terminal domain"/>
    <property type="match status" value="2"/>
</dbReference>
<evidence type="ECO:0000256" key="7">
    <source>
        <dbReference type="ARBA" id="ARBA00022840"/>
    </source>
</evidence>
<dbReference type="InterPro" id="IPR029062">
    <property type="entry name" value="Class_I_gatase-like"/>
</dbReference>
<dbReference type="NCBIfam" id="NF003672">
    <property type="entry name" value="PRK05297.1"/>
    <property type="match status" value="1"/>
</dbReference>
<comment type="subcellular location">
    <subcellularLocation>
        <location evidence="10">Cytoplasm</location>
    </subcellularLocation>
</comment>
<dbReference type="Pfam" id="PF02769">
    <property type="entry name" value="AIRS_C"/>
    <property type="match status" value="2"/>
</dbReference>
<feature type="domain" description="Phosphoribosylformylglycinamidine synthase linker" evidence="12">
    <location>
        <begin position="122"/>
        <end position="171"/>
    </location>
</feature>
<dbReference type="InterPro" id="IPR010918">
    <property type="entry name" value="PurM-like_C_dom"/>
</dbReference>
<keyword evidence="4 10" id="KW-0479">Metal-binding</keyword>
<dbReference type="Pfam" id="PF22689">
    <property type="entry name" value="FGAR-AT_PurM_N-like"/>
    <property type="match status" value="1"/>
</dbReference>
<dbReference type="InterPro" id="IPR010073">
    <property type="entry name" value="PurL_large"/>
</dbReference>
<evidence type="ECO:0000256" key="4">
    <source>
        <dbReference type="ARBA" id="ARBA00022723"/>
    </source>
</evidence>
<dbReference type="SUPFAM" id="SSF55326">
    <property type="entry name" value="PurM N-terminal domain-like"/>
    <property type="match status" value="2"/>
</dbReference>
<feature type="binding site" evidence="10">
    <location>
        <position position="828"/>
    </location>
    <ligand>
        <name>Mg(2+)</name>
        <dbReference type="ChEBI" id="CHEBI:18420"/>
    </ligand>
</feature>
<evidence type="ECO:0000259" key="11">
    <source>
        <dbReference type="Pfam" id="PF02769"/>
    </source>
</evidence>
<dbReference type="Gene3D" id="3.30.1330.10">
    <property type="entry name" value="PurM-like, N-terminal domain"/>
    <property type="match status" value="2"/>
</dbReference>
<dbReference type="InterPro" id="IPR041609">
    <property type="entry name" value="PurL_linker"/>
</dbReference>
<keyword evidence="3 10" id="KW-0436">Ligase</keyword>
<proteinExistence type="inferred from homology"/>
<dbReference type="SMART" id="SM01211">
    <property type="entry name" value="GATase_5"/>
    <property type="match status" value="1"/>
</dbReference>
<dbReference type="SUPFAM" id="SSF109736">
    <property type="entry name" value="FGAM synthase PurL, linker domain"/>
    <property type="match status" value="1"/>
</dbReference>
<dbReference type="EMBL" id="JAUHJS010000002">
    <property type="protein sequence ID" value="MDN4164885.1"/>
    <property type="molecule type" value="Genomic_DNA"/>
</dbReference>
<feature type="binding site" evidence="10">
    <location>
        <begin position="260"/>
        <end position="271"/>
    </location>
    <ligand>
        <name>ATP</name>
        <dbReference type="ChEBI" id="CHEBI:30616"/>
    </ligand>
</feature>